<evidence type="ECO:0000259" key="6">
    <source>
        <dbReference type="PROSITE" id="PS51782"/>
    </source>
</evidence>
<keyword evidence="5" id="KW-0732">Signal</keyword>
<dbReference type="PROSITE" id="PS51782">
    <property type="entry name" value="LYSM"/>
    <property type="match status" value="2"/>
</dbReference>
<dbReference type="Proteomes" id="UP000076863">
    <property type="component" value="Unassembled WGS sequence"/>
</dbReference>
<dbReference type="Gene3D" id="3.10.350.10">
    <property type="entry name" value="LysM domain"/>
    <property type="match status" value="2"/>
</dbReference>
<evidence type="ECO:0000256" key="1">
    <source>
        <dbReference type="ARBA" id="ARBA00022669"/>
    </source>
</evidence>
<dbReference type="PANTHER" id="PTHR34997:SF1">
    <property type="entry name" value="PEPTIDOGLYCAN-BINDING LYSIN DOMAIN"/>
    <property type="match status" value="1"/>
</dbReference>
<evidence type="ECO:0000256" key="3">
    <source>
        <dbReference type="ARBA" id="ARBA00044955"/>
    </source>
</evidence>
<keyword evidence="8" id="KW-1185">Reference proteome</keyword>
<dbReference type="OrthoDB" id="2281372at2759"/>
<comment type="caution">
    <text evidence="7">The sequence shown here is derived from an EMBL/GenBank/DDBJ whole genome shotgun (WGS) entry which is preliminary data.</text>
</comment>
<dbReference type="EMBL" id="AZHA01000004">
    <property type="protein sequence ID" value="OAA49050.1"/>
    <property type="molecule type" value="Genomic_DNA"/>
</dbReference>
<evidence type="ECO:0000256" key="5">
    <source>
        <dbReference type="SAM" id="SignalP"/>
    </source>
</evidence>
<feature type="domain" description="LysM" evidence="6">
    <location>
        <begin position="48"/>
        <end position="94"/>
    </location>
</feature>
<dbReference type="PANTHER" id="PTHR34997">
    <property type="entry name" value="AM15"/>
    <property type="match status" value="1"/>
</dbReference>
<dbReference type="AlphaFoldDB" id="A0A162M1U0"/>
<feature type="region of interest" description="Disordered" evidence="4">
    <location>
        <begin position="101"/>
        <end position="149"/>
    </location>
</feature>
<dbReference type="SMART" id="SM00257">
    <property type="entry name" value="LysM"/>
    <property type="match status" value="2"/>
</dbReference>
<dbReference type="InterPro" id="IPR036779">
    <property type="entry name" value="LysM_dom_sf"/>
</dbReference>
<evidence type="ECO:0000256" key="4">
    <source>
        <dbReference type="SAM" id="MobiDB-lite"/>
    </source>
</evidence>
<sequence length="203" mass="21176">MVRFATVLVAALAGAVSAVGIGRDPDTLMSIRAEGDKPMEGLDSKCNKWHRVVKGDTCEGIVKLMSINLEDFLKWNPKITKACKELLLDYDVCVGVSGTPAASGTNSPTSKPHVSSSPPAQTSNAGSSPPAAKPSTASSNGAQPSCKGHSYVPKSGDTCSKIQAQYTNINLSQFYKDYTAVGSNCAGLQASQTYCFPTATHAA</sequence>
<evidence type="ECO:0000313" key="7">
    <source>
        <dbReference type="EMBL" id="OAA49050.1"/>
    </source>
</evidence>
<feature type="signal peptide" evidence="5">
    <location>
        <begin position="1"/>
        <end position="18"/>
    </location>
</feature>
<feature type="domain" description="LysM" evidence="6">
    <location>
        <begin position="149"/>
        <end position="196"/>
    </location>
</feature>
<name>A0A162M1U0_9HYPO</name>
<accession>A0A162M1U0</accession>
<dbReference type="InterPro" id="IPR018392">
    <property type="entry name" value="LysM"/>
</dbReference>
<feature type="compositionally biased region" description="Polar residues" evidence="4">
    <location>
        <begin position="101"/>
        <end position="122"/>
    </location>
</feature>
<comment type="similarity">
    <text evidence="3">Belongs to the secreted LysM effector family.</text>
</comment>
<proteinExistence type="inferred from homology"/>
<dbReference type="GO" id="GO:0008061">
    <property type="term" value="F:chitin binding"/>
    <property type="evidence" value="ECO:0007669"/>
    <property type="project" value="UniProtKB-KW"/>
</dbReference>
<feature type="chain" id="PRO_5007837217" evidence="5">
    <location>
        <begin position="19"/>
        <end position="203"/>
    </location>
</feature>
<evidence type="ECO:0000256" key="2">
    <source>
        <dbReference type="ARBA" id="ARBA00023026"/>
    </source>
</evidence>
<dbReference type="InterPro" id="IPR052210">
    <property type="entry name" value="LysM1-like"/>
</dbReference>
<feature type="compositionally biased region" description="Low complexity" evidence="4">
    <location>
        <begin position="123"/>
        <end position="139"/>
    </location>
</feature>
<dbReference type="Pfam" id="PF01476">
    <property type="entry name" value="LysM"/>
    <property type="match status" value="1"/>
</dbReference>
<dbReference type="CDD" id="cd00118">
    <property type="entry name" value="LysM"/>
    <property type="match status" value="2"/>
</dbReference>
<gene>
    <name evidence="7" type="ORF">BBO_02095</name>
</gene>
<protein>
    <submittedName>
        <fullName evidence="7">LysM domain-containing protein</fullName>
    </submittedName>
</protein>
<reference evidence="7 8" key="1">
    <citation type="journal article" date="2016" name="Genome Biol. Evol.">
        <title>Divergent and convergent evolution of fungal pathogenicity.</title>
        <authorList>
            <person name="Shang Y."/>
            <person name="Xiao G."/>
            <person name="Zheng P."/>
            <person name="Cen K."/>
            <person name="Zhan S."/>
            <person name="Wang C."/>
        </authorList>
    </citation>
    <scope>NUCLEOTIDE SEQUENCE [LARGE SCALE GENOMIC DNA]</scope>
    <source>
        <strain evidence="7 8">RCEF 3172</strain>
    </source>
</reference>
<keyword evidence="2" id="KW-0843">Virulence</keyword>
<organism evidence="7 8">
    <name type="scientific">Beauveria brongniartii RCEF 3172</name>
    <dbReference type="NCBI Taxonomy" id="1081107"/>
    <lineage>
        <taxon>Eukaryota</taxon>
        <taxon>Fungi</taxon>
        <taxon>Dikarya</taxon>
        <taxon>Ascomycota</taxon>
        <taxon>Pezizomycotina</taxon>
        <taxon>Sordariomycetes</taxon>
        <taxon>Hypocreomycetidae</taxon>
        <taxon>Hypocreales</taxon>
        <taxon>Cordycipitaceae</taxon>
        <taxon>Beauveria</taxon>
        <taxon>Beauveria brongniartii</taxon>
    </lineage>
</organism>
<evidence type="ECO:0000313" key="8">
    <source>
        <dbReference type="Proteomes" id="UP000076863"/>
    </source>
</evidence>
<dbReference type="SUPFAM" id="SSF54106">
    <property type="entry name" value="LysM domain"/>
    <property type="match status" value="1"/>
</dbReference>
<keyword evidence="1" id="KW-0147">Chitin-binding</keyword>